<keyword evidence="4" id="KW-1185">Reference proteome</keyword>
<evidence type="ECO:0000313" key="3">
    <source>
        <dbReference type="EMBL" id="KAL3066371.1"/>
    </source>
</evidence>
<dbReference type="AlphaFoldDB" id="A0ABD2HKM4"/>
<feature type="compositionally biased region" description="Low complexity" evidence="1">
    <location>
        <begin position="227"/>
        <end position="249"/>
    </location>
</feature>
<dbReference type="InterPro" id="IPR040958">
    <property type="entry name" value="SNAD1"/>
</dbReference>
<reference evidence="3 4" key="2">
    <citation type="journal article" date="2024" name="G3 (Bethesda)">
        <title>The genome of the cryopelagic Antarctic bald notothen, Trematomus borchgrevinki.</title>
        <authorList>
            <person name="Rayamajhi N."/>
            <person name="Rivera-Colon A.G."/>
            <person name="Minhas B.F."/>
            <person name="Cheng C.C."/>
            <person name="Catchen J.M."/>
        </authorList>
    </citation>
    <scope>NUCLEOTIDE SEQUENCE [LARGE SCALE GENOMIC DNA]</scope>
    <source>
        <strain evidence="3">AGRC-2024</strain>
    </source>
</reference>
<feature type="compositionally biased region" description="Basic residues" evidence="1">
    <location>
        <begin position="281"/>
        <end position="298"/>
    </location>
</feature>
<dbReference type="EMBL" id="JBIYXZ010002068">
    <property type="protein sequence ID" value="KAL3066371.1"/>
    <property type="molecule type" value="Genomic_DNA"/>
</dbReference>
<dbReference type="Proteomes" id="UP001619887">
    <property type="component" value="Unassembled WGS sequence"/>
</dbReference>
<feature type="compositionally biased region" description="Gly residues" evidence="1">
    <location>
        <begin position="250"/>
        <end position="272"/>
    </location>
</feature>
<reference evidence="3 4" key="1">
    <citation type="journal article" date="2022" name="G3 (Bethesda)">
        <title>Evaluating Illumina-, Nanopore-, and PacBio-based genome assembly strategies with the bald notothen, Trematomus borchgrevinki.</title>
        <authorList>
            <person name="Rayamajhi N."/>
            <person name="Cheng C.C."/>
            <person name="Catchen J.M."/>
        </authorList>
    </citation>
    <scope>NUCLEOTIDE SEQUENCE [LARGE SCALE GENOMIC DNA]</scope>
    <source>
        <strain evidence="3">AGRC-2024</strain>
    </source>
</reference>
<sequence>MAGLCWMAVVLTFFMSAGDTLADVDESWLTSVIEGIKKEYPLGDTFSVAVNIPENQDIDTLQQVFQDDPPDKVKQTVSGGQVYHGTRVVAAARSEAVSQVLKNIQPFIKSSEGNFLIIYSEVSPCGPTCTTNANQDSTAVEINNVIKNWRGYAFAFSKLGDVPAGDTPQIAKSFKNLGISKLGLDKIFRCYTPGDEAFQCTSCFSDGDVTSSCVANNSPSNEEEGAGEATGTDTDTDTGTDTGTEIAPGEGIGAGIGPGIVTGIGGGTGGGRGKGESGRVSRCKGKGGNKKGCKGRKGVPRETNGKGRRQCKRKGACKPKGVDRRRKGSKVRKGPKQKGRGKVGGRRKSKGVRRGKGRGGGKVRGQGKTRGGRRGKGRGGGKVRRQSKTRGGRRGKGRGGGKVRRQSKTRGRRRGKGRGGGKVRGRGSRRAGGRRSSKRRSSSKRRGKA</sequence>
<feature type="signal peptide" evidence="2">
    <location>
        <begin position="1"/>
        <end position="22"/>
    </location>
</feature>
<keyword evidence="2" id="KW-0732">Signal</keyword>
<protein>
    <submittedName>
        <fullName evidence="3">Uncharacterized protein</fullName>
    </submittedName>
</protein>
<comment type="caution">
    <text evidence="3">The sequence shown here is derived from an EMBL/GenBank/DDBJ whole genome shotgun (WGS) entry which is preliminary data.</text>
</comment>
<feature type="chain" id="PRO_5044851771" evidence="2">
    <location>
        <begin position="23"/>
        <end position="449"/>
    </location>
</feature>
<evidence type="ECO:0000256" key="2">
    <source>
        <dbReference type="SAM" id="SignalP"/>
    </source>
</evidence>
<gene>
    <name evidence="3" type="ORF">OYC64_016346</name>
</gene>
<accession>A0ABD2HKM4</accession>
<evidence type="ECO:0000256" key="1">
    <source>
        <dbReference type="SAM" id="MobiDB-lite"/>
    </source>
</evidence>
<feature type="compositionally biased region" description="Basic residues" evidence="1">
    <location>
        <begin position="306"/>
        <end position="449"/>
    </location>
</feature>
<dbReference type="Pfam" id="PF18744">
    <property type="entry name" value="SNAD1"/>
    <property type="match status" value="1"/>
</dbReference>
<name>A0ABD2HKM4_PAGBO</name>
<proteinExistence type="predicted"/>
<feature type="region of interest" description="Disordered" evidence="1">
    <location>
        <begin position="215"/>
        <end position="449"/>
    </location>
</feature>
<evidence type="ECO:0000313" key="4">
    <source>
        <dbReference type="Proteomes" id="UP001619887"/>
    </source>
</evidence>
<organism evidence="3 4">
    <name type="scientific">Pagothenia borchgrevinki</name>
    <name type="common">Bald rockcod</name>
    <name type="synonym">Trematomus borchgrevinki</name>
    <dbReference type="NCBI Taxonomy" id="8213"/>
    <lineage>
        <taxon>Eukaryota</taxon>
        <taxon>Metazoa</taxon>
        <taxon>Chordata</taxon>
        <taxon>Craniata</taxon>
        <taxon>Vertebrata</taxon>
        <taxon>Euteleostomi</taxon>
        <taxon>Actinopterygii</taxon>
        <taxon>Neopterygii</taxon>
        <taxon>Teleostei</taxon>
        <taxon>Neoteleostei</taxon>
        <taxon>Acanthomorphata</taxon>
        <taxon>Eupercaria</taxon>
        <taxon>Perciformes</taxon>
        <taxon>Notothenioidei</taxon>
        <taxon>Nototheniidae</taxon>
        <taxon>Pagothenia</taxon>
    </lineage>
</organism>